<organism evidence="1 2">
    <name type="scientific">Clarias magur</name>
    <name type="common">Asian catfish</name>
    <name type="synonym">Macropteronotus magur</name>
    <dbReference type="NCBI Taxonomy" id="1594786"/>
    <lineage>
        <taxon>Eukaryota</taxon>
        <taxon>Metazoa</taxon>
        <taxon>Chordata</taxon>
        <taxon>Craniata</taxon>
        <taxon>Vertebrata</taxon>
        <taxon>Euteleostomi</taxon>
        <taxon>Actinopterygii</taxon>
        <taxon>Neopterygii</taxon>
        <taxon>Teleostei</taxon>
        <taxon>Ostariophysi</taxon>
        <taxon>Siluriformes</taxon>
        <taxon>Clariidae</taxon>
        <taxon>Clarias</taxon>
    </lineage>
</organism>
<proteinExistence type="predicted"/>
<evidence type="ECO:0000313" key="1">
    <source>
        <dbReference type="EMBL" id="KAF5886440.1"/>
    </source>
</evidence>
<dbReference type="EMBL" id="QNUK01001178">
    <property type="protein sequence ID" value="KAF5886440.1"/>
    <property type="molecule type" value="Genomic_DNA"/>
</dbReference>
<reference evidence="1" key="1">
    <citation type="submission" date="2020-07" db="EMBL/GenBank/DDBJ databases">
        <title>Clarias magur genome sequencing, assembly and annotation.</title>
        <authorList>
            <person name="Kushwaha B."/>
            <person name="Kumar R."/>
            <person name="Das P."/>
            <person name="Joshi C.G."/>
            <person name="Kumar D."/>
            <person name="Nagpure N.S."/>
            <person name="Pandey M."/>
            <person name="Agarwal S."/>
            <person name="Srivastava S."/>
            <person name="Singh M."/>
            <person name="Sahoo L."/>
            <person name="Jayasankar P."/>
            <person name="Meher P.K."/>
            <person name="Koringa P.G."/>
            <person name="Iquebal M.A."/>
            <person name="Das S.P."/>
            <person name="Bit A."/>
            <person name="Patnaik S."/>
            <person name="Patel N."/>
            <person name="Shah T.M."/>
            <person name="Hinsu A."/>
            <person name="Jena J.K."/>
        </authorList>
    </citation>
    <scope>NUCLEOTIDE SEQUENCE</scope>
    <source>
        <strain evidence="1">CIFAMagur01</strain>
        <tissue evidence="1">Testis</tissue>
    </source>
</reference>
<dbReference type="Proteomes" id="UP000727407">
    <property type="component" value="Unassembled WGS sequence"/>
</dbReference>
<dbReference type="AlphaFoldDB" id="A0A8J4T2Q6"/>
<name>A0A8J4T2Q6_CLAMG</name>
<sequence length="59" mass="6711">MLTALVRARLKVEFAFLKMTNRLPEFDQMWAHGDVLCSRDTVGLLKTLFVRENSVLGDG</sequence>
<accession>A0A8J4T2Q6</accession>
<comment type="caution">
    <text evidence="1">The sequence shown here is derived from an EMBL/GenBank/DDBJ whole genome shotgun (WGS) entry which is preliminary data.</text>
</comment>
<evidence type="ECO:0000313" key="2">
    <source>
        <dbReference type="Proteomes" id="UP000727407"/>
    </source>
</evidence>
<protein>
    <submittedName>
        <fullName evidence="1">N-acetyltransferase ESCO1</fullName>
    </submittedName>
</protein>
<keyword evidence="2" id="KW-1185">Reference proteome</keyword>
<dbReference type="OrthoDB" id="416119at2759"/>
<gene>
    <name evidence="1" type="primary">Esco1</name>
    <name evidence="1" type="ORF">DAT39_022518</name>
</gene>